<feature type="compositionally biased region" description="Basic and acidic residues" evidence="1">
    <location>
        <begin position="183"/>
        <end position="201"/>
    </location>
</feature>
<feature type="compositionally biased region" description="Basic and acidic residues" evidence="1">
    <location>
        <begin position="340"/>
        <end position="353"/>
    </location>
</feature>
<keyword evidence="3" id="KW-1185">Reference proteome</keyword>
<dbReference type="STRING" id="887898.HMPREF0551_2549"/>
<feature type="compositionally biased region" description="Low complexity" evidence="1">
    <location>
        <begin position="312"/>
        <end position="327"/>
    </location>
</feature>
<protein>
    <submittedName>
        <fullName evidence="2">Stringent starvation protein B</fullName>
    </submittedName>
</protein>
<comment type="caution">
    <text evidence="2">The sequence shown here is derived from an EMBL/GenBank/DDBJ whole genome shotgun (WGS) entry which is preliminary data.</text>
</comment>
<dbReference type="AlphaFoldDB" id="E7S0Z7"/>
<feature type="region of interest" description="Disordered" evidence="1">
    <location>
        <begin position="108"/>
        <end position="397"/>
    </location>
</feature>
<sequence>MAEISTKPYLIRAIYEWCCDNGYTPHLVVKAGGRARLPMAYVRNGEIVLNVSPTATNGLQMGNDVIEFQARFNGVPEYVVVPVDNVLAIFARETGFVVPFNIGPAAGADADASDAGSASAEGGAAGGPADAGAQPARPGQEGQGTSQGGQAGGGASAPAGGGDVVDFRAARAARPGLKAVPKPGDKDTSDASRPADEEGPKGHGTPADTAKGGAREGASEKGRGRSSSGSSVSSAGDASASTEGDVAPESDEGGSTPSGRRKPASRTTSPRRKTPAATDGGAADAPAADAPDAPAKPKATRSRKSTASPVEADAAAPTSAGAPSQAGTSTPTSAPAPSGEDGKGAGTEKERKARPGPQQAPAGTRAPVPGAPTTDGPPDTPPPTPPAGGRPRLVRIK</sequence>
<dbReference type="GO" id="GO:0005829">
    <property type="term" value="C:cytosol"/>
    <property type="evidence" value="ECO:0007669"/>
    <property type="project" value="TreeGrafter"/>
</dbReference>
<proteinExistence type="predicted"/>
<feature type="compositionally biased region" description="Basic residues" evidence="1">
    <location>
        <begin position="259"/>
        <end position="274"/>
    </location>
</feature>
<reference evidence="2 3" key="1">
    <citation type="submission" date="2010-12" db="EMBL/GenBank/DDBJ databases">
        <authorList>
            <person name="Muzny D."/>
            <person name="Qin X."/>
            <person name="Deng J."/>
            <person name="Jiang H."/>
            <person name="Liu Y."/>
            <person name="Qu J."/>
            <person name="Song X.-Z."/>
            <person name="Zhang L."/>
            <person name="Thornton R."/>
            <person name="Coyle M."/>
            <person name="Francisco L."/>
            <person name="Jackson L."/>
            <person name="Javaid M."/>
            <person name="Korchina V."/>
            <person name="Kovar C."/>
            <person name="Mata R."/>
            <person name="Mathew T."/>
            <person name="Ngo R."/>
            <person name="Nguyen L."/>
            <person name="Nguyen N."/>
            <person name="Okwuonu G."/>
            <person name="Ongeri F."/>
            <person name="Pham C."/>
            <person name="Simmons D."/>
            <person name="Wilczek-Boney K."/>
            <person name="Hale W."/>
            <person name="Jakkamsetti A."/>
            <person name="Pham P."/>
            <person name="Ruth R."/>
            <person name="San Lucas F."/>
            <person name="Warren J."/>
            <person name="Zhang J."/>
            <person name="Zhao Z."/>
            <person name="Zhou C."/>
            <person name="Zhu D."/>
            <person name="Lee S."/>
            <person name="Bess C."/>
            <person name="Blankenburg K."/>
            <person name="Forbes L."/>
            <person name="Fu Q."/>
            <person name="Gubbala S."/>
            <person name="Hirani K."/>
            <person name="Jayaseelan J.C."/>
            <person name="Lara F."/>
            <person name="Munidasa M."/>
            <person name="Palculict T."/>
            <person name="Patil S."/>
            <person name="Pu L.-L."/>
            <person name="Saada N."/>
            <person name="Tang L."/>
            <person name="Weissenberger G."/>
            <person name="Zhu Y."/>
            <person name="Hemphill L."/>
            <person name="Shang Y."/>
            <person name="Youmans B."/>
            <person name="Ayvaz T."/>
            <person name="Ross M."/>
            <person name="Santibanez J."/>
            <person name="Aqrawi P."/>
            <person name="Gross S."/>
            <person name="Joshi V."/>
            <person name="Fowler G."/>
            <person name="Nazareth L."/>
            <person name="Reid J."/>
            <person name="Worley K."/>
            <person name="Petrosino J."/>
            <person name="Highlander S."/>
            <person name="Gibbs R."/>
        </authorList>
    </citation>
    <scope>NUCLEOTIDE SEQUENCE [LARGE SCALE GENOMIC DNA]</scope>
    <source>
        <strain evidence="2 3">ATCC 51599</strain>
    </source>
</reference>
<feature type="compositionally biased region" description="Basic and acidic residues" evidence="1">
    <location>
        <begin position="213"/>
        <end position="223"/>
    </location>
</feature>
<dbReference type="PANTHER" id="PTHR37486">
    <property type="entry name" value="STRINGENT STARVATION PROTEIN B"/>
    <property type="match status" value="1"/>
</dbReference>
<dbReference type="GO" id="GO:0045732">
    <property type="term" value="P:positive regulation of protein catabolic process"/>
    <property type="evidence" value="ECO:0007669"/>
    <property type="project" value="TreeGrafter"/>
</dbReference>
<feature type="compositionally biased region" description="Low complexity" evidence="1">
    <location>
        <begin position="225"/>
        <end position="241"/>
    </location>
</feature>
<evidence type="ECO:0000313" key="3">
    <source>
        <dbReference type="Proteomes" id="UP000011021"/>
    </source>
</evidence>
<dbReference type="GO" id="GO:0005840">
    <property type="term" value="C:ribosome"/>
    <property type="evidence" value="ECO:0007669"/>
    <property type="project" value="TreeGrafter"/>
</dbReference>
<feature type="compositionally biased region" description="Gly residues" evidence="1">
    <location>
        <begin position="141"/>
        <end position="163"/>
    </location>
</feature>
<dbReference type="PANTHER" id="PTHR37486:SF1">
    <property type="entry name" value="STRINGENT STARVATION PROTEIN B"/>
    <property type="match status" value="1"/>
</dbReference>
<evidence type="ECO:0000313" key="2">
    <source>
        <dbReference type="EMBL" id="EFV93653.1"/>
    </source>
</evidence>
<dbReference type="InterPro" id="IPR007481">
    <property type="entry name" value="SspB"/>
</dbReference>
<dbReference type="SUPFAM" id="SSF101738">
    <property type="entry name" value="SspB-like"/>
    <property type="match status" value="1"/>
</dbReference>
<dbReference type="EMBL" id="AEQP01000024">
    <property type="protein sequence ID" value="EFV93653.1"/>
    <property type="molecule type" value="Genomic_DNA"/>
</dbReference>
<dbReference type="InterPro" id="IPR036760">
    <property type="entry name" value="SspB-like_sf"/>
</dbReference>
<dbReference type="HOGENOM" id="CLU_694069_0_0_4"/>
<name>E7S0Z7_9BURK</name>
<organism evidence="2 3">
    <name type="scientific">Lautropia mirabilis ATCC 51599</name>
    <dbReference type="NCBI Taxonomy" id="887898"/>
    <lineage>
        <taxon>Bacteria</taxon>
        <taxon>Pseudomonadati</taxon>
        <taxon>Pseudomonadota</taxon>
        <taxon>Betaproteobacteria</taxon>
        <taxon>Burkholderiales</taxon>
        <taxon>Burkholderiaceae</taxon>
        <taxon>Lautropia</taxon>
    </lineage>
</organism>
<feature type="compositionally biased region" description="Low complexity" evidence="1">
    <location>
        <begin position="108"/>
        <end position="140"/>
    </location>
</feature>
<dbReference type="NCBIfam" id="NF008769">
    <property type="entry name" value="PRK11798.2-5"/>
    <property type="match status" value="1"/>
</dbReference>
<evidence type="ECO:0000256" key="1">
    <source>
        <dbReference type="SAM" id="MobiDB-lite"/>
    </source>
</evidence>
<feature type="compositionally biased region" description="Low complexity" evidence="1">
    <location>
        <begin position="275"/>
        <end position="297"/>
    </location>
</feature>
<accession>E7S0Z7</accession>
<feature type="compositionally biased region" description="Pro residues" evidence="1">
    <location>
        <begin position="378"/>
        <end position="388"/>
    </location>
</feature>
<dbReference type="eggNOG" id="COG2969">
    <property type="taxonomic scope" value="Bacteria"/>
</dbReference>
<dbReference type="Proteomes" id="UP000011021">
    <property type="component" value="Unassembled WGS sequence"/>
</dbReference>
<dbReference type="Gene3D" id="2.30.30.220">
    <property type="entry name" value="SspB-like"/>
    <property type="match status" value="1"/>
</dbReference>
<dbReference type="Pfam" id="PF04386">
    <property type="entry name" value="SspB"/>
    <property type="match status" value="1"/>
</dbReference>
<gene>
    <name evidence="2" type="primary">sspB</name>
    <name evidence="2" type="ORF">HMPREF0551_2549</name>
</gene>